<reference evidence="8 9" key="1">
    <citation type="submission" date="2016-07" db="EMBL/GenBank/DDBJ databases">
        <title>Pervasive Adenine N6-methylation of Active Genes in Fungi.</title>
        <authorList>
            <consortium name="DOE Joint Genome Institute"/>
            <person name="Mondo S.J."/>
            <person name="Dannebaum R.O."/>
            <person name="Kuo R.C."/>
            <person name="Labutti K."/>
            <person name="Haridas S."/>
            <person name="Kuo A."/>
            <person name="Salamov A."/>
            <person name="Ahrendt S.R."/>
            <person name="Lipzen A."/>
            <person name="Sullivan W."/>
            <person name="Andreopoulos W.B."/>
            <person name="Clum A."/>
            <person name="Lindquist E."/>
            <person name="Daum C."/>
            <person name="Ramamoorthy G.K."/>
            <person name="Gryganskyi A."/>
            <person name="Culley D."/>
            <person name="Magnuson J.K."/>
            <person name="James T.Y."/>
            <person name="O'Malley M.A."/>
            <person name="Stajich J.E."/>
            <person name="Spatafora J.W."/>
            <person name="Visel A."/>
            <person name="Grigoriev I.V."/>
        </authorList>
    </citation>
    <scope>NUCLEOTIDE SEQUENCE [LARGE SCALE GENOMIC DNA]</scope>
    <source>
        <strain evidence="8 9">NRRL 2496</strain>
    </source>
</reference>
<dbReference type="InterPro" id="IPR015943">
    <property type="entry name" value="WD40/YVTN_repeat-like_dom_sf"/>
</dbReference>
<dbReference type="InterPro" id="IPR000009">
    <property type="entry name" value="PP2A_PR55"/>
</dbReference>
<organism evidence="8 9">
    <name type="scientific">Syncephalastrum racemosum</name>
    <name type="common">Filamentous fungus</name>
    <dbReference type="NCBI Taxonomy" id="13706"/>
    <lineage>
        <taxon>Eukaryota</taxon>
        <taxon>Fungi</taxon>
        <taxon>Fungi incertae sedis</taxon>
        <taxon>Mucoromycota</taxon>
        <taxon>Mucoromycotina</taxon>
        <taxon>Mucoromycetes</taxon>
        <taxon>Mucorales</taxon>
        <taxon>Syncephalastraceae</taxon>
        <taxon>Syncephalastrum</taxon>
    </lineage>
</organism>
<dbReference type="GO" id="GO:0019888">
    <property type="term" value="F:protein phosphatase regulator activity"/>
    <property type="evidence" value="ECO:0007669"/>
    <property type="project" value="InterPro"/>
</dbReference>
<dbReference type="EMBL" id="MCGN01000002">
    <property type="protein sequence ID" value="ORZ00564.1"/>
    <property type="molecule type" value="Genomic_DNA"/>
</dbReference>
<name>A0A1X2HME9_SYNRA</name>
<dbReference type="InterPro" id="IPR001680">
    <property type="entry name" value="WD40_rpt"/>
</dbReference>
<dbReference type="InParanoid" id="A0A1X2HME9"/>
<dbReference type="Proteomes" id="UP000242180">
    <property type="component" value="Unassembled WGS sequence"/>
</dbReference>
<dbReference type="OMA" id="NQIKWCR"/>
<keyword evidence="4 7" id="KW-0677">Repeat</keyword>
<evidence type="ECO:0000256" key="2">
    <source>
        <dbReference type="ARBA" id="ARBA00022553"/>
    </source>
</evidence>
<dbReference type="OrthoDB" id="6274823at2759"/>
<comment type="similarity">
    <text evidence="1 7">Belongs to the phosphatase 2A regulatory subunit B family.</text>
</comment>
<dbReference type="PIRSF" id="PIRSF037309">
    <property type="entry name" value="PP2A_PR55"/>
    <property type="match status" value="1"/>
</dbReference>
<comment type="caution">
    <text evidence="8">The sequence shown here is derived from an EMBL/GenBank/DDBJ whole genome shotgun (WGS) entry which is preliminary data.</text>
</comment>
<dbReference type="SUPFAM" id="SSF50978">
    <property type="entry name" value="WD40 repeat-like"/>
    <property type="match status" value="1"/>
</dbReference>
<dbReference type="GO" id="GO:0010972">
    <property type="term" value="P:negative regulation of G2/M transition of mitotic cell cycle"/>
    <property type="evidence" value="ECO:0007669"/>
    <property type="project" value="UniProtKB-ARBA"/>
</dbReference>
<dbReference type="AlphaFoldDB" id="A0A1X2HME9"/>
<dbReference type="STRING" id="13706.A0A1X2HME9"/>
<comment type="function">
    <text evidence="5">Phosphatase 2A affects a variety of biological processes in the cell such as transcription, cell cycle progression and cellular morphogenesis, and provides an initial identification of critical substrates for this phosphatase. The regulatory subunit may direct the catalytic subunit to distinct, albeit overlapping, subsets of substrates.</text>
</comment>
<dbReference type="SMART" id="SM00320">
    <property type="entry name" value="WD40"/>
    <property type="match status" value="6"/>
</dbReference>
<keyword evidence="3 7" id="KW-0853">WD repeat</keyword>
<dbReference type="InterPro" id="IPR036322">
    <property type="entry name" value="WD40_repeat_dom_sf"/>
</dbReference>
<evidence type="ECO:0000256" key="6">
    <source>
        <dbReference type="ARBA" id="ARBA00067298"/>
    </source>
</evidence>
<dbReference type="Gene3D" id="2.130.10.10">
    <property type="entry name" value="YVTN repeat-like/Quinoprotein amine dehydrogenase"/>
    <property type="match status" value="2"/>
</dbReference>
<keyword evidence="2" id="KW-0597">Phosphoprotein</keyword>
<accession>A0A1X2HME9</accession>
<dbReference type="GO" id="GO:1902531">
    <property type="term" value="P:regulation of intracellular signal transduction"/>
    <property type="evidence" value="ECO:0007669"/>
    <property type="project" value="UniProtKB-ARBA"/>
</dbReference>
<evidence type="ECO:0000256" key="7">
    <source>
        <dbReference type="RuleBase" id="RU331113"/>
    </source>
</evidence>
<dbReference type="PROSITE" id="PS01024">
    <property type="entry name" value="PR55_1"/>
    <property type="match status" value="1"/>
</dbReference>
<keyword evidence="9" id="KW-1185">Reference proteome</keyword>
<dbReference type="InterPro" id="IPR018067">
    <property type="entry name" value="PP2A_PR55_CS"/>
</dbReference>
<evidence type="ECO:0000256" key="4">
    <source>
        <dbReference type="ARBA" id="ARBA00022737"/>
    </source>
</evidence>
<dbReference type="FunFam" id="2.130.10.10:FF:000189">
    <property type="entry name" value="Protein phosphatase PP2A regulatory subunit B"/>
    <property type="match status" value="1"/>
</dbReference>
<dbReference type="GO" id="GO:0000159">
    <property type="term" value="C:protein phosphatase type 2A complex"/>
    <property type="evidence" value="ECO:0007669"/>
    <property type="project" value="UniProtKB-UniRule"/>
</dbReference>
<evidence type="ECO:0000256" key="1">
    <source>
        <dbReference type="ARBA" id="ARBA00008259"/>
    </source>
</evidence>
<proteinExistence type="inferred from homology"/>
<protein>
    <recommendedName>
        <fullName evidence="6 7">Protein phosphatase PP2A regulatory subunit B</fullName>
    </recommendedName>
</protein>
<dbReference type="PRINTS" id="PR00600">
    <property type="entry name" value="PP2APR55"/>
</dbReference>
<sequence length="441" mass="49981">MADEHHDWRCAQCFGDKGDTDDITDADLITAVEFDATGDYLATGDRGGRIVLFERNEDKQACEYKFHTEFQSHEAEFDYLKSLEIEEKINKIKWCKRQSSAHFLLSTNDKTIKLWKVFEKSLKVVAESHLDTSPTPDSPLRIPKLLHRDTIIAAVPRRTFANAHTYHINSISTNSDGETYLSGDDLRINLWNLDISDQSFNIVDIKPANMEELTEVITAAEFHPIHCNMFMYSSSKGAIKLSDMRASALCDQNAKVFEEVEDPASRSFFSEIISSVSDVQFSQDGRYILSRDYLTLKIWDINMDNRPVQTIYIHDQLRNRLCDLYENDCIFDKFECTFSGDGKSVMTGSYSNAFHIYDSEGKTDIPLQADKSAFKASARSGGKQKLPALAKGRTGEQPMSNGYGFSLDDLDFSRKILHASWHPQENTVAVAAANNLFVFNE</sequence>
<dbReference type="PANTHER" id="PTHR11871">
    <property type="entry name" value="PROTEIN PHOSPHATASE PP2A REGULATORY SUBUNIT B"/>
    <property type="match status" value="1"/>
</dbReference>
<evidence type="ECO:0000256" key="3">
    <source>
        <dbReference type="ARBA" id="ARBA00022574"/>
    </source>
</evidence>
<evidence type="ECO:0000313" key="8">
    <source>
        <dbReference type="EMBL" id="ORZ00564.1"/>
    </source>
</evidence>
<evidence type="ECO:0000313" key="9">
    <source>
        <dbReference type="Proteomes" id="UP000242180"/>
    </source>
</evidence>
<evidence type="ECO:0000256" key="5">
    <source>
        <dbReference type="ARBA" id="ARBA00055525"/>
    </source>
</evidence>
<dbReference type="Pfam" id="PF00400">
    <property type="entry name" value="WD40"/>
    <property type="match status" value="2"/>
</dbReference>
<gene>
    <name evidence="8" type="ORF">BCR43DRAFT_468731</name>
</gene>